<reference evidence="1 2" key="1">
    <citation type="journal article" date="2015" name="Nature">
        <title>rRNA introns, odd ribosomes, and small enigmatic genomes across a large radiation of phyla.</title>
        <authorList>
            <person name="Brown C.T."/>
            <person name="Hug L.A."/>
            <person name="Thomas B.C."/>
            <person name="Sharon I."/>
            <person name="Castelle C.J."/>
            <person name="Singh A."/>
            <person name="Wilkins M.J."/>
            <person name="Williams K.H."/>
            <person name="Banfield J.F."/>
        </authorList>
    </citation>
    <scope>NUCLEOTIDE SEQUENCE [LARGE SCALE GENOMIC DNA]</scope>
</reference>
<evidence type="ECO:0000313" key="2">
    <source>
        <dbReference type="Proteomes" id="UP000034881"/>
    </source>
</evidence>
<sequence length="105" mass="11908">MPVEIPLRINGLVYPDVMQRVNPSFPETIMARFNETSSVSRLIPDFLSGELKANRGSKRIRRARGSRRRCFQCNGKHGFGGQCRGSVLELGRSIFNFKPVRILSK</sequence>
<dbReference type="Proteomes" id="UP000034881">
    <property type="component" value="Unassembled WGS sequence"/>
</dbReference>
<dbReference type="EMBL" id="LBYB01000009">
    <property type="protein sequence ID" value="KKR41576.1"/>
    <property type="molecule type" value="Genomic_DNA"/>
</dbReference>
<name>A0A0G0QW41_9BACT</name>
<accession>A0A0G0QW41</accession>
<evidence type="ECO:0000313" key="1">
    <source>
        <dbReference type="EMBL" id="KKR41576.1"/>
    </source>
</evidence>
<organism evidence="1 2">
    <name type="scientific">Candidatus Daviesbacteria bacterium GW2011_GWC2_40_12</name>
    <dbReference type="NCBI Taxonomy" id="1618431"/>
    <lineage>
        <taxon>Bacteria</taxon>
        <taxon>Candidatus Daviesiibacteriota</taxon>
    </lineage>
</organism>
<gene>
    <name evidence="1" type="ORF">UT77_C0009G0034</name>
</gene>
<dbReference type="AlphaFoldDB" id="A0A0G0QW41"/>
<protein>
    <submittedName>
        <fullName evidence="1">Uncharacterized protein</fullName>
    </submittedName>
</protein>
<proteinExistence type="predicted"/>
<comment type="caution">
    <text evidence="1">The sequence shown here is derived from an EMBL/GenBank/DDBJ whole genome shotgun (WGS) entry which is preliminary data.</text>
</comment>